<dbReference type="InterPro" id="IPR050171">
    <property type="entry name" value="MFS_Transporters"/>
</dbReference>
<feature type="transmembrane region" description="Helical" evidence="8">
    <location>
        <begin position="302"/>
        <end position="322"/>
    </location>
</feature>
<accession>A0ABS7R0P2</accession>
<feature type="transmembrane region" description="Helical" evidence="8">
    <location>
        <begin position="63"/>
        <end position="86"/>
    </location>
</feature>
<feature type="transmembrane region" description="Helical" evidence="8">
    <location>
        <begin position="270"/>
        <end position="290"/>
    </location>
</feature>
<feature type="compositionally biased region" description="Polar residues" evidence="7">
    <location>
        <begin position="1"/>
        <end position="12"/>
    </location>
</feature>
<dbReference type="InterPro" id="IPR036259">
    <property type="entry name" value="MFS_trans_sf"/>
</dbReference>
<protein>
    <submittedName>
        <fullName evidence="9">MFS transporter</fullName>
    </submittedName>
</protein>
<evidence type="ECO:0000256" key="1">
    <source>
        <dbReference type="ARBA" id="ARBA00004651"/>
    </source>
</evidence>
<keyword evidence="4 8" id="KW-0812">Transmembrane</keyword>
<keyword evidence="6 8" id="KW-0472">Membrane</keyword>
<feature type="transmembrane region" description="Helical" evidence="8">
    <location>
        <begin position="166"/>
        <end position="184"/>
    </location>
</feature>
<dbReference type="PROSITE" id="PS00216">
    <property type="entry name" value="SUGAR_TRANSPORT_1"/>
    <property type="match status" value="1"/>
</dbReference>
<organism evidence="9 10">
    <name type="scientific">Streptantibioticus parmotrematis</name>
    <dbReference type="NCBI Taxonomy" id="2873249"/>
    <lineage>
        <taxon>Bacteria</taxon>
        <taxon>Bacillati</taxon>
        <taxon>Actinomycetota</taxon>
        <taxon>Actinomycetes</taxon>
        <taxon>Kitasatosporales</taxon>
        <taxon>Streptomycetaceae</taxon>
        <taxon>Streptantibioticus</taxon>
    </lineage>
</organism>
<feature type="transmembrane region" description="Helical" evidence="8">
    <location>
        <begin position="36"/>
        <end position="57"/>
    </location>
</feature>
<evidence type="ECO:0000256" key="7">
    <source>
        <dbReference type="SAM" id="MobiDB-lite"/>
    </source>
</evidence>
<dbReference type="PANTHER" id="PTHR23517">
    <property type="entry name" value="RESISTANCE PROTEIN MDTM, PUTATIVE-RELATED-RELATED"/>
    <property type="match status" value="1"/>
</dbReference>
<keyword evidence="2" id="KW-0813">Transport</keyword>
<proteinExistence type="predicted"/>
<dbReference type="RefSeq" id="WP_222981977.1">
    <property type="nucleotide sequence ID" value="NZ_JAINVZ010000033.1"/>
</dbReference>
<reference evidence="9 10" key="1">
    <citation type="submission" date="2021-08" db="EMBL/GenBank/DDBJ databases">
        <title>Streptomyces sp. PTM05 isolated from lichen.</title>
        <authorList>
            <person name="Somphong A."/>
            <person name="Phongsopitanun W."/>
            <person name="Tanasupawat S."/>
        </authorList>
    </citation>
    <scope>NUCLEOTIDE SEQUENCE [LARGE SCALE GENOMIC DNA]</scope>
    <source>
        <strain evidence="9 10">Ptm05</strain>
    </source>
</reference>
<name>A0ABS7R0P2_9ACTN</name>
<evidence type="ECO:0000256" key="5">
    <source>
        <dbReference type="ARBA" id="ARBA00022989"/>
    </source>
</evidence>
<keyword evidence="3" id="KW-1003">Cell membrane</keyword>
<dbReference type="EMBL" id="JAINVZ010000033">
    <property type="protein sequence ID" value="MBY8889032.1"/>
    <property type="molecule type" value="Genomic_DNA"/>
</dbReference>
<dbReference type="Gene3D" id="1.20.1250.20">
    <property type="entry name" value="MFS general substrate transporter like domains"/>
    <property type="match status" value="1"/>
</dbReference>
<feature type="transmembrane region" description="Helical" evidence="8">
    <location>
        <begin position="328"/>
        <end position="348"/>
    </location>
</feature>
<dbReference type="Pfam" id="PF07690">
    <property type="entry name" value="MFS_1"/>
    <property type="match status" value="1"/>
</dbReference>
<sequence length="426" mass="44021">MNENTRIATSPVTPRAERGPAVPAAAPRPGRAWLRAAVPVVAIGWGAQQFTPLLLLYQARLHLSATTVQATFVPYVIGLIPGLMFGGPCSDRFGRRKVMLPTVVLSVLGTVLLIVGANGLGFTLAGRLVSGMASGAGFSCGGAWIKELSASSGDTDHGPRRLTVSMGIGFGLGPLVAGVLAQWAPDPTLIAYLPHLLICAAAFACLLTVPETLTPSPGTSFLRNLRIHEVRERRFVTVVLPLAPWVFIAVAVAVGYLPGLVAHQISGDPLMFSALVVVANAGAGIFVQPLARRLHTPPTPRLLGWALAIVVGGMLVAALAAWLHQPALVLVASLVLGAGYGCCQFYGLTQVQQLASPEHLAGLTATYQAVTYVGMMASYPLAAIGSVVPAPAVLLGVAVLAALTLAWTTRAAAVRTTSPSGASLPA</sequence>
<dbReference type="InterPro" id="IPR011701">
    <property type="entry name" value="MFS"/>
</dbReference>
<evidence type="ECO:0000256" key="8">
    <source>
        <dbReference type="SAM" id="Phobius"/>
    </source>
</evidence>
<dbReference type="InterPro" id="IPR005829">
    <property type="entry name" value="Sugar_transporter_CS"/>
</dbReference>
<feature type="transmembrane region" description="Helical" evidence="8">
    <location>
        <begin position="235"/>
        <end position="258"/>
    </location>
</feature>
<evidence type="ECO:0000313" key="9">
    <source>
        <dbReference type="EMBL" id="MBY8889032.1"/>
    </source>
</evidence>
<gene>
    <name evidence="9" type="ORF">K7472_29925</name>
</gene>
<keyword evidence="10" id="KW-1185">Reference proteome</keyword>
<comment type="caution">
    <text evidence="9">The sequence shown here is derived from an EMBL/GenBank/DDBJ whole genome shotgun (WGS) entry which is preliminary data.</text>
</comment>
<evidence type="ECO:0000256" key="4">
    <source>
        <dbReference type="ARBA" id="ARBA00022692"/>
    </source>
</evidence>
<evidence type="ECO:0000313" key="10">
    <source>
        <dbReference type="Proteomes" id="UP001198565"/>
    </source>
</evidence>
<evidence type="ECO:0000256" key="3">
    <source>
        <dbReference type="ARBA" id="ARBA00022475"/>
    </source>
</evidence>
<feature type="transmembrane region" description="Helical" evidence="8">
    <location>
        <begin position="98"/>
        <end position="118"/>
    </location>
</feature>
<feature type="region of interest" description="Disordered" evidence="7">
    <location>
        <begin position="1"/>
        <end position="27"/>
    </location>
</feature>
<evidence type="ECO:0000256" key="6">
    <source>
        <dbReference type="ARBA" id="ARBA00023136"/>
    </source>
</evidence>
<evidence type="ECO:0000256" key="2">
    <source>
        <dbReference type="ARBA" id="ARBA00022448"/>
    </source>
</evidence>
<dbReference type="SUPFAM" id="SSF103473">
    <property type="entry name" value="MFS general substrate transporter"/>
    <property type="match status" value="1"/>
</dbReference>
<comment type="subcellular location">
    <subcellularLocation>
        <location evidence="1">Cell membrane</location>
        <topology evidence="1">Multi-pass membrane protein</topology>
    </subcellularLocation>
</comment>
<dbReference type="Proteomes" id="UP001198565">
    <property type="component" value="Unassembled WGS sequence"/>
</dbReference>
<feature type="transmembrane region" description="Helical" evidence="8">
    <location>
        <begin position="190"/>
        <end position="214"/>
    </location>
</feature>
<keyword evidence="5 8" id="KW-1133">Transmembrane helix</keyword>
<feature type="transmembrane region" description="Helical" evidence="8">
    <location>
        <begin position="388"/>
        <end position="408"/>
    </location>
</feature>